<dbReference type="InterPro" id="IPR021027">
    <property type="entry name" value="Transposase_put_HTH"/>
</dbReference>
<feature type="domain" description="Transposase putative helix-turn-helix" evidence="1">
    <location>
        <begin position="1"/>
        <end position="47"/>
    </location>
</feature>
<protein>
    <submittedName>
        <fullName evidence="2">Helix-turn-helix domain-containing protein</fullName>
    </submittedName>
</protein>
<reference evidence="2 3" key="1">
    <citation type="submission" date="2024-01" db="EMBL/GenBank/DDBJ databases">
        <title>Metagenomic exploration of the rhizosphere soil microbial community and their significance in facilitating the development of wild simulated ginseng.</title>
        <authorList>
            <person name="Huang J."/>
        </authorList>
    </citation>
    <scope>NUCLEOTIDE SEQUENCE [LARGE SCALE GENOMIC DNA]</scope>
    <source>
        <strain evidence="2 3">WY141</strain>
    </source>
</reference>
<accession>A0ABV1QBJ3</accession>
<evidence type="ECO:0000313" key="3">
    <source>
        <dbReference type="Proteomes" id="UP001456562"/>
    </source>
</evidence>
<comment type="caution">
    <text evidence="2">The sequence shown here is derived from an EMBL/GenBank/DDBJ whole genome shotgun (WGS) entry which is preliminary data.</text>
</comment>
<organism evidence="2 3">
    <name type="scientific">Streptomyces microflavus</name>
    <name type="common">Streptomyces lipmanii</name>
    <dbReference type="NCBI Taxonomy" id="1919"/>
    <lineage>
        <taxon>Bacteria</taxon>
        <taxon>Bacillati</taxon>
        <taxon>Actinomycetota</taxon>
        <taxon>Actinomycetes</taxon>
        <taxon>Kitasatosporales</taxon>
        <taxon>Streptomycetaceae</taxon>
        <taxon>Streptomyces</taxon>
    </lineage>
</organism>
<evidence type="ECO:0000259" key="1">
    <source>
        <dbReference type="Pfam" id="PF12323"/>
    </source>
</evidence>
<dbReference type="RefSeq" id="WP_350240639.1">
    <property type="nucleotide sequence ID" value="NZ_JBEJUE010000038.1"/>
</dbReference>
<sequence length="127" mass="14357">MQTEVLRAFRFTLDPTPAQQEDLLRHAGAARWAFNHALGMKIAAHQQWRAQVQALVDSGVEESAARKRVRVPVPMKPDIQKHLNRIKGDPQKLPWPVGSIGPARPCPWWKEVSTWAFQSAFINADQA</sequence>
<gene>
    <name evidence="2" type="ORF">ABR748_30625</name>
</gene>
<dbReference type="Proteomes" id="UP001456562">
    <property type="component" value="Unassembled WGS sequence"/>
</dbReference>
<keyword evidence="3" id="KW-1185">Reference proteome</keyword>
<proteinExistence type="predicted"/>
<dbReference type="Pfam" id="PF12323">
    <property type="entry name" value="HTH_OrfB_IS605"/>
    <property type="match status" value="1"/>
</dbReference>
<name>A0ABV1QBJ3_STRMI</name>
<evidence type="ECO:0000313" key="2">
    <source>
        <dbReference type="EMBL" id="MER0428539.1"/>
    </source>
</evidence>
<dbReference type="EMBL" id="JBEJUE010000038">
    <property type="protein sequence ID" value="MER0428539.1"/>
    <property type="molecule type" value="Genomic_DNA"/>
</dbReference>